<dbReference type="RefSeq" id="WP_175172862.1">
    <property type="nucleotide sequence ID" value="NZ_CADIJX010000001.1"/>
</dbReference>
<protein>
    <submittedName>
        <fullName evidence="2">Uncharacterized protein</fullName>
    </submittedName>
</protein>
<evidence type="ECO:0000313" key="3">
    <source>
        <dbReference type="Proteomes" id="UP000494108"/>
    </source>
</evidence>
<dbReference type="Proteomes" id="UP000494108">
    <property type="component" value="Unassembled WGS sequence"/>
</dbReference>
<gene>
    <name evidence="2" type="ORF">LMG3431_00526</name>
</gene>
<sequence length="50" mass="5475">MSHQLVGKKWRFEIPPLAWKAPDANTESDIDAAPADTDPPKDADKSRVSA</sequence>
<evidence type="ECO:0000313" key="2">
    <source>
        <dbReference type="EMBL" id="CAB3627363.1"/>
    </source>
</evidence>
<reference evidence="2 3" key="1">
    <citation type="submission" date="2020-04" db="EMBL/GenBank/DDBJ databases">
        <authorList>
            <person name="De Canck E."/>
        </authorList>
    </citation>
    <scope>NUCLEOTIDE SEQUENCE [LARGE SCALE GENOMIC DNA]</scope>
    <source>
        <strain evidence="2 3">LMG 3431</strain>
    </source>
</reference>
<dbReference type="EMBL" id="CADIJX010000001">
    <property type="protein sequence ID" value="CAB3627363.1"/>
    <property type="molecule type" value="Genomic_DNA"/>
</dbReference>
<evidence type="ECO:0000256" key="1">
    <source>
        <dbReference type="SAM" id="MobiDB-lite"/>
    </source>
</evidence>
<dbReference type="AlphaFoldDB" id="A0A6S6YJZ0"/>
<accession>A0A6S6YJZ0</accession>
<organism evidence="2 3">
    <name type="scientific">Achromobacter pestifer</name>
    <dbReference type="NCBI Taxonomy" id="1353889"/>
    <lineage>
        <taxon>Bacteria</taxon>
        <taxon>Pseudomonadati</taxon>
        <taxon>Pseudomonadota</taxon>
        <taxon>Betaproteobacteria</taxon>
        <taxon>Burkholderiales</taxon>
        <taxon>Alcaligenaceae</taxon>
        <taxon>Achromobacter</taxon>
    </lineage>
</organism>
<name>A0A6S6YJZ0_9BURK</name>
<proteinExistence type="predicted"/>
<feature type="compositionally biased region" description="Basic and acidic residues" evidence="1">
    <location>
        <begin position="38"/>
        <end position="50"/>
    </location>
</feature>
<feature type="region of interest" description="Disordered" evidence="1">
    <location>
        <begin position="16"/>
        <end position="50"/>
    </location>
</feature>
<keyword evidence="3" id="KW-1185">Reference proteome</keyword>